<keyword evidence="3 6" id="KW-1133">Transmembrane helix</keyword>
<feature type="transmembrane region" description="Helical" evidence="6">
    <location>
        <begin position="840"/>
        <end position="861"/>
    </location>
</feature>
<gene>
    <name evidence="8" type="ORF">CAUJ_LOCUS12525</name>
</gene>
<feature type="transmembrane region" description="Helical" evidence="6">
    <location>
        <begin position="706"/>
        <end position="730"/>
    </location>
</feature>
<proteinExistence type="predicted"/>
<dbReference type="Gene3D" id="1.20.1250.20">
    <property type="entry name" value="MFS general substrate transporter like domains"/>
    <property type="match status" value="2"/>
</dbReference>
<sequence length="1033" mass="116036">MKVFTLGLDEKEKQKAENAENDAAATKIPMEAPELARTPPPTNGPIILARGPPKRKYGFACGLVSWFICAFCVVLLCLAISEVAYHRQRDQAFLRLKWAELRQRMLGYELLSQQQEFDRMALEKNSQIQSLPLRNEKPEVEDQHLQAIKPVNEDEQQDQKLGFLQALMENIRKNAEKLGLSGDMQVHVVEVKPVGENDISDSEDNVQPMSQRAIDDGFGEVAMPRQFGPWPMPNNDYENERPFGWQFDRRSMRKGPSPLFPRYEDYEEPQMRITHHFDGENRNPQRVVTELFGENSPDMYRNLLNDDQQQNGWNQQPVEQPWSWNQPKPQPQRWWQPQQAEVFTNRWDNGINQHPQPIFPQFQQPSMAVPSLGNNEVQQPWYMSAGQPQQPSWNELDANNNGWKQQDMPFQPHPSASAFPSSEPIHWVDNSASRNPFERNDQFNAPMDVISDGQPETVQQNNEPIVESTAIASSQDDDASKVEKEAEKIISPDPQLESIDESKFLPIRSDEKTSLTNDDVDTASHLFQIDDPNIESKNHQPDRRTEMAASRKTSPLFHPLSRRLHLLLLCMFGVFCSMNMNVNFAISMTCMVNSTAIAMMHQSALNTTEDDLLGGLLEVSNETACGFVSADGATTRVLDYGGSLVWDQHVQNLLFSAAFWGGMVAVVPSIAIVQRLSPKYSFFWVIVVKAIVCFLTPYLALNHHYYAVFIARFFLGFGEVFVYPSINTIVTSWYPVDERSTAVAIFTTGNQLALFLGSPVAAAFCKSQWGWPAIFYFSGLISCVWCILWVPIASNTPDECKTMRRVERELLARTTAIRKPSSAIRKQPVPWGKVLTNPAFLAHLVATCAVTVLATVLMVYLPTYFKQVLMLGVMANGTFVSIPMFFNFAFKLIWGMTVDKLKERKILTPTQSVKISQCLPSFGTAISLTLIVLFVNCERPALALFLFVMVNVCIGAHTSGAYTSLLSLAPQLTASMSSISIAMSMIGQLMTPFIVGAFNTSGTKAEWNMVLIVVAGMSVVAGVVFTIFGSGVT</sequence>
<name>A0A8S1HJ09_9PELO</name>
<keyword evidence="4 6" id="KW-0472">Membrane</keyword>
<feature type="transmembrane region" description="Helical" evidence="6">
    <location>
        <begin position="653"/>
        <end position="673"/>
    </location>
</feature>
<organism evidence="8 9">
    <name type="scientific">Caenorhabditis auriculariae</name>
    <dbReference type="NCBI Taxonomy" id="2777116"/>
    <lineage>
        <taxon>Eukaryota</taxon>
        <taxon>Metazoa</taxon>
        <taxon>Ecdysozoa</taxon>
        <taxon>Nematoda</taxon>
        <taxon>Chromadorea</taxon>
        <taxon>Rhabditida</taxon>
        <taxon>Rhabditina</taxon>
        <taxon>Rhabditomorpha</taxon>
        <taxon>Rhabditoidea</taxon>
        <taxon>Rhabditidae</taxon>
        <taxon>Peloderinae</taxon>
        <taxon>Caenorhabditis</taxon>
    </lineage>
</organism>
<dbReference type="GO" id="GO:0006820">
    <property type="term" value="P:monoatomic anion transport"/>
    <property type="evidence" value="ECO:0007669"/>
    <property type="project" value="TreeGrafter"/>
</dbReference>
<evidence type="ECO:0000256" key="1">
    <source>
        <dbReference type="ARBA" id="ARBA00004141"/>
    </source>
</evidence>
<evidence type="ECO:0000256" key="3">
    <source>
        <dbReference type="ARBA" id="ARBA00022989"/>
    </source>
</evidence>
<protein>
    <recommendedName>
        <fullName evidence="7">Major facilitator superfamily (MFS) profile domain-containing protein</fullName>
    </recommendedName>
</protein>
<dbReference type="InterPro" id="IPR036259">
    <property type="entry name" value="MFS_trans_sf"/>
</dbReference>
<feature type="transmembrane region" description="Helical" evidence="6">
    <location>
        <begin position="873"/>
        <end position="894"/>
    </location>
</feature>
<dbReference type="EMBL" id="CAJGYM010000076">
    <property type="protein sequence ID" value="CAD6196611.1"/>
    <property type="molecule type" value="Genomic_DNA"/>
</dbReference>
<keyword evidence="9" id="KW-1185">Reference proteome</keyword>
<evidence type="ECO:0000259" key="7">
    <source>
        <dbReference type="PROSITE" id="PS50850"/>
    </source>
</evidence>
<evidence type="ECO:0000256" key="6">
    <source>
        <dbReference type="SAM" id="Phobius"/>
    </source>
</evidence>
<feature type="compositionally biased region" description="Basic and acidic residues" evidence="5">
    <location>
        <begin position="478"/>
        <end position="490"/>
    </location>
</feature>
<feature type="transmembrane region" description="Helical" evidence="6">
    <location>
        <begin position="566"/>
        <end position="586"/>
    </location>
</feature>
<dbReference type="InterPro" id="IPR020846">
    <property type="entry name" value="MFS_dom"/>
</dbReference>
<dbReference type="OrthoDB" id="2985014at2759"/>
<dbReference type="SUPFAM" id="SSF103473">
    <property type="entry name" value="MFS general substrate transporter"/>
    <property type="match status" value="1"/>
</dbReference>
<evidence type="ECO:0000256" key="5">
    <source>
        <dbReference type="SAM" id="MobiDB-lite"/>
    </source>
</evidence>
<reference evidence="8" key="1">
    <citation type="submission" date="2020-10" db="EMBL/GenBank/DDBJ databases">
        <authorList>
            <person name="Kikuchi T."/>
        </authorList>
    </citation>
    <scope>NUCLEOTIDE SEQUENCE</scope>
    <source>
        <strain evidence="8">NKZ352</strain>
    </source>
</reference>
<feature type="transmembrane region" description="Helical" evidence="6">
    <location>
        <begin position="680"/>
        <end position="700"/>
    </location>
</feature>
<accession>A0A8S1HJ09</accession>
<feature type="compositionally biased region" description="Polar residues" evidence="5">
    <location>
        <begin position="454"/>
        <end position="463"/>
    </location>
</feature>
<feature type="compositionally biased region" description="Basic and acidic residues" evidence="5">
    <location>
        <begin position="534"/>
        <end position="546"/>
    </location>
</feature>
<dbReference type="InterPro" id="IPR050382">
    <property type="entry name" value="MFS_Na/Anion_cotransporter"/>
</dbReference>
<feature type="transmembrane region" description="Helical" evidence="6">
    <location>
        <begin position="941"/>
        <end position="962"/>
    </location>
</feature>
<feature type="region of interest" description="Disordered" evidence="5">
    <location>
        <begin position="531"/>
        <end position="552"/>
    </location>
</feature>
<dbReference type="GO" id="GO:0016020">
    <property type="term" value="C:membrane"/>
    <property type="evidence" value="ECO:0007669"/>
    <property type="project" value="UniProtKB-SubCell"/>
</dbReference>
<dbReference type="PANTHER" id="PTHR11662">
    <property type="entry name" value="SOLUTE CARRIER FAMILY 17"/>
    <property type="match status" value="1"/>
</dbReference>
<dbReference type="Pfam" id="PF07690">
    <property type="entry name" value="MFS_1"/>
    <property type="match status" value="1"/>
</dbReference>
<dbReference type="Proteomes" id="UP000835052">
    <property type="component" value="Unassembled WGS sequence"/>
</dbReference>
<feature type="transmembrane region" description="Helical" evidence="6">
    <location>
        <begin position="742"/>
        <end position="762"/>
    </location>
</feature>
<evidence type="ECO:0000256" key="2">
    <source>
        <dbReference type="ARBA" id="ARBA00022692"/>
    </source>
</evidence>
<feature type="region of interest" description="Disordered" evidence="5">
    <location>
        <begin position="405"/>
        <end position="502"/>
    </location>
</feature>
<dbReference type="FunFam" id="1.20.1250.20:FF:000355">
    <property type="entry name" value="SLC (SoLute Carrier) homolog"/>
    <property type="match status" value="1"/>
</dbReference>
<feature type="transmembrane region" description="Helical" evidence="6">
    <location>
        <begin position="57"/>
        <end position="80"/>
    </location>
</feature>
<feature type="transmembrane region" description="Helical" evidence="6">
    <location>
        <begin position="774"/>
        <end position="794"/>
    </location>
</feature>
<dbReference type="GO" id="GO:0022857">
    <property type="term" value="F:transmembrane transporter activity"/>
    <property type="evidence" value="ECO:0007669"/>
    <property type="project" value="InterPro"/>
</dbReference>
<dbReference type="InterPro" id="IPR011701">
    <property type="entry name" value="MFS"/>
</dbReference>
<dbReference type="AlphaFoldDB" id="A0A8S1HJ09"/>
<comment type="subcellular location">
    <subcellularLocation>
        <location evidence="1">Membrane</location>
        <topology evidence="1">Multi-pass membrane protein</topology>
    </subcellularLocation>
</comment>
<feature type="transmembrane region" description="Helical" evidence="6">
    <location>
        <begin position="1007"/>
        <end position="1028"/>
    </location>
</feature>
<evidence type="ECO:0000256" key="4">
    <source>
        <dbReference type="ARBA" id="ARBA00023136"/>
    </source>
</evidence>
<comment type="caution">
    <text evidence="8">The sequence shown here is derived from an EMBL/GenBank/DDBJ whole genome shotgun (WGS) entry which is preliminary data.</text>
</comment>
<feature type="transmembrane region" description="Helical" evidence="6">
    <location>
        <begin position="915"/>
        <end position="935"/>
    </location>
</feature>
<evidence type="ECO:0000313" key="8">
    <source>
        <dbReference type="EMBL" id="CAD6196611.1"/>
    </source>
</evidence>
<feature type="domain" description="Major facilitator superfamily (MFS) profile" evidence="7">
    <location>
        <begin position="582"/>
        <end position="1033"/>
    </location>
</feature>
<feature type="transmembrane region" description="Helical" evidence="6">
    <location>
        <begin position="974"/>
        <end position="995"/>
    </location>
</feature>
<evidence type="ECO:0000313" key="9">
    <source>
        <dbReference type="Proteomes" id="UP000835052"/>
    </source>
</evidence>
<dbReference type="PROSITE" id="PS50850">
    <property type="entry name" value="MFS"/>
    <property type="match status" value="1"/>
</dbReference>
<dbReference type="PANTHER" id="PTHR11662:SF405">
    <property type="entry name" value="PROTEIN CBG12249"/>
    <property type="match status" value="1"/>
</dbReference>
<keyword evidence="2 6" id="KW-0812">Transmembrane</keyword>